<dbReference type="RefSeq" id="WP_245802864.1">
    <property type="nucleotide sequence ID" value="NZ_FRCY01000009.1"/>
</dbReference>
<dbReference type="PANTHER" id="PTHR34387">
    <property type="entry name" value="SLR1258 PROTEIN"/>
    <property type="match status" value="1"/>
</dbReference>
<feature type="signal peptide" evidence="1">
    <location>
        <begin position="1"/>
        <end position="19"/>
    </location>
</feature>
<dbReference type="EMBL" id="FRCY01000009">
    <property type="protein sequence ID" value="SHN17095.1"/>
    <property type="molecule type" value="Genomic_DNA"/>
</dbReference>
<dbReference type="STRING" id="388280.SAMN04488057_10932"/>
<sequence length="231" mass="25488">MMKQVILFLLLFSPAGVFAQEKAQISVEGRSEIKVLPDEVLITVSIAEKAMETSKATSALNEKAALVTKALEDSGVAAYELTADNYYVNVNRVFTKGTARDSGYVASQNIKILVKDTGEELVKIVEALHAATDMSFRMEYRLSEEVRKSYQEELLQLAIADAQRKAAVIAKSLDIEQIAVFKVNYHSGASFEPVVYRAEAMRIKGADQTAPPTLEPEEQTLTDQISLVFSF</sequence>
<protein>
    <recommendedName>
        <fullName evidence="4">DUF541 domain-containing protein</fullName>
    </recommendedName>
</protein>
<accession>A0A1M7PIR8</accession>
<proteinExistence type="predicted"/>
<dbReference type="PANTHER" id="PTHR34387:SF2">
    <property type="entry name" value="SLR1258 PROTEIN"/>
    <property type="match status" value="1"/>
</dbReference>
<dbReference type="GO" id="GO:0006974">
    <property type="term" value="P:DNA damage response"/>
    <property type="evidence" value="ECO:0007669"/>
    <property type="project" value="TreeGrafter"/>
</dbReference>
<keyword evidence="1" id="KW-0732">Signal</keyword>
<reference evidence="2 3" key="1">
    <citation type="submission" date="2016-11" db="EMBL/GenBank/DDBJ databases">
        <authorList>
            <person name="Jaros S."/>
            <person name="Januszkiewicz K."/>
            <person name="Wedrychowicz H."/>
        </authorList>
    </citation>
    <scope>NUCLEOTIDE SEQUENCE [LARGE SCALE GENOMIC DNA]</scope>
    <source>
        <strain evidence="2 3">CGMCC 1.6102</strain>
    </source>
</reference>
<evidence type="ECO:0000313" key="3">
    <source>
        <dbReference type="Proteomes" id="UP000184513"/>
    </source>
</evidence>
<dbReference type="AlphaFoldDB" id="A0A1M7PIR8"/>
<dbReference type="InterPro" id="IPR052022">
    <property type="entry name" value="26kDa_periplasmic_antigen"/>
</dbReference>
<dbReference type="Proteomes" id="UP000184513">
    <property type="component" value="Unassembled WGS sequence"/>
</dbReference>
<dbReference type="InterPro" id="IPR007497">
    <property type="entry name" value="SIMPL/DUF541"/>
</dbReference>
<evidence type="ECO:0000256" key="1">
    <source>
        <dbReference type="SAM" id="SignalP"/>
    </source>
</evidence>
<dbReference type="Gene3D" id="3.30.110.170">
    <property type="entry name" value="Protein of unknown function (DUF541), domain 1"/>
    <property type="match status" value="1"/>
</dbReference>
<dbReference type="Gene3D" id="3.30.70.2970">
    <property type="entry name" value="Protein of unknown function (DUF541), domain 2"/>
    <property type="match status" value="1"/>
</dbReference>
<dbReference type="Pfam" id="PF04402">
    <property type="entry name" value="SIMPL"/>
    <property type="match status" value="1"/>
</dbReference>
<evidence type="ECO:0000313" key="2">
    <source>
        <dbReference type="EMBL" id="SHN17095.1"/>
    </source>
</evidence>
<feature type="chain" id="PRO_5012794165" description="DUF541 domain-containing protein" evidence="1">
    <location>
        <begin position="20"/>
        <end position="231"/>
    </location>
</feature>
<name>A0A1M7PIR8_9BACT</name>
<evidence type="ECO:0008006" key="4">
    <source>
        <dbReference type="Google" id="ProtNLM"/>
    </source>
</evidence>
<organism evidence="2 3">
    <name type="scientific">Cyclobacterium lianum</name>
    <dbReference type="NCBI Taxonomy" id="388280"/>
    <lineage>
        <taxon>Bacteria</taxon>
        <taxon>Pseudomonadati</taxon>
        <taxon>Bacteroidota</taxon>
        <taxon>Cytophagia</taxon>
        <taxon>Cytophagales</taxon>
        <taxon>Cyclobacteriaceae</taxon>
        <taxon>Cyclobacterium</taxon>
    </lineage>
</organism>
<gene>
    <name evidence="2" type="ORF">SAMN04488057_10932</name>
</gene>
<keyword evidence="3" id="KW-1185">Reference proteome</keyword>